<evidence type="ECO:0000256" key="1">
    <source>
        <dbReference type="SAM" id="Phobius"/>
    </source>
</evidence>
<keyword evidence="1" id="KW-1133">Transmembrane helix</keyword>
<dbReference type="EMBL" id="JADPUN010000233">
    <property type="protein sequence ID" value="MBF9132478.1"/>
    <property type="molecule type" value="Genomic_DNA"/>
</dbReference>
<feature type="transmembrane region" description="Helical" evidence="1">
    <location>
        <begin position="161"/>
        <end position="185"/>
    </location>
</feature>
<keyword evidence="3" id="KW-1185">Reference proteome</keyword>
<dbReference type="Proteomes" id="UP000638560">
    <property type="component" value="Unassembled WGS sequence"/>
</dbReference>
<evidence type="ECO:0000313" key="3">
    <source>
        <dbReference type="Proteomes" id="UP000638560"/>
    </source>
</evidence>
<dbReference type="InterPro" id="IPR010640">
    <property type="entry name" value="Low_temperature_requirement_A"/>
</dbReference>
<feature type="transmembrane region" description="Helical" evidence="1">
    <location>
        <begin position="20"/>
        <end position="36"/>
    </location>
</feature>
<reference evidence="2 3" key="1">
    <citation type="submission" date="2020-11" db="EMBL/GenBank/DDBJ databases">
        <title>A novel isolate from a Black sea contaminated sediment with potential to produce alkanes: Plantactinospora alkalitolerans sp. nov.</title>
        <authorList>
            <person name="Carro L."/>
            <person name="Veyisoglu A."/>
            <person name="Guven K."/>
            <person name="Schumann P."/>
            <person name="Klenk H.-P."/>
            <person name="Sahin N."/>
        </authorList>
    </citation>
    <scope>NUCLEOTIDE SEQUENCE [LARGE SCALE GENOMIC DNA]</scope>
    <source>
        <strain evidence="2 3">S1510</strain>
    </source>
</reference>
<dbReference type="PANTHER" id="PTHR36840:SF1">
    <property type="entry name" value="BLL5714 PROTEIN"/>
    <property type="match status" value="1"/>
</dbReference>
<evidence type="ECO:0000313" key="2">
    <source>
        <dbReference type="EMBL" id="MBF9132478.1"/>
    </source>
</evidence>
<feature type="transmembrane region" description="Helical" evidence="1">
    <location>
        <begin position="299"/>
        <end position="316"/>
    </location>
</feature>
<proteinExistence type="predicted"/>
<accession>A0ABS0H201</accession>
<keyword evidence="1" id="KW-0472">Membrane</keyword>
<feature type="transmembrane region" description="Helical" evidence="1">
    <location>
        <begin position="106"/>
        <end position="123"/>
    </location>
</feature>
<organism evidence="2 3">
    <name type="scientific">Plantactinospora alkalitolerans</name>
    <dbReference type="NCBI Taxonomy" id="2789879"/>
    <lineage>
        <taxon>Bacteria</taxon>
        <taxon>Bacillati</taxon>
        <taxon>Actinomycetota</taxon>
        <taxon>Actinomycetes</taxon>
        <taxon>Micromonosporales</taxon>
        <taxon>Micromonosporaceae</taxon>
        <taxon>Plantactinospora</taxon>
    </lineage>
</organism>
<protein>
    <submittedName>
        <fullName evidence="2">Low temperature requirement protein A</fullName>
    </submittedName>
</protein>
<sequence>MASAAPNEVRNVGPMRVSTIELFFDLVFVFTITQLTRMLEHDPTATGLLRAVLALGVIWWMYGGYAWLTNAVALDRTTRRLHLLTGMAGYLVMALALPGAFAGDGVAFGLGYLVVTVTHTVLFTRARSRDSVHGILRIAPTNVGAALLVLGAGFLDGPAVLALWSGAFLLAFAGPFLGGGLSRFVVRPAHFVERHGLVMLIVLGESIVAIGIGAAGHRVDAPLVGAAVLGLALTACLWWFYFSGDDERAERALSAAPGSRRSLLALLAYGYAHIPLILGVVALAAGVTETLAHPFAHAHPEWAVALGGGAALYLAGDVVFRRILGVSGGGWRVAAAVVALATIPLGVVTTAIGQLAALVAVLVTALITEHRVGGRQKAGRVAPPHP</sequence>
<feature type="transmembrane region" description="Helical" evidence="1">
    <location>
        <begin position="263"/>
        <end position="287"/>
    </location>
</feature>
<comment type="caution">
    <text evidence="2">The sequence shown here is derived from an EMBL/GenBank/DDBJ whole genome shotgun (WGS) entry which is preliminary data.</text>
</comment>
<name>A0ABS0H201_9ACTN</name>
<dbReference type="PANTHER" id="PTHR36840">
    <property type="entry name" value="BLL5714 PROTEIN"/>
    <property type="match status" value="1"/>
</dbReference>
<feature type="transmembrane region" description="Helical" evidence="1">
    <location>
        <begin position="197"/>
        <end position="217"/>
    </location>
</feature>
<feature type="transmembrane region" description="Helical" evidence="1">
    <location>
        <begin position="223"/>
        <end position="242"/>
    </location>
</feature>
<gene>
    <name evidence="2" type="ORF">I0C86_26520</name>
</gene>
<feature type="transmembrane region" description="Helical" evidence="1">
    <location>
        <begin position="135"/>
        <end position="155"/>
    </location>
</feature>
<keyword evidence="1" id="KW-0812">Transmembrane</keyword>
<feature type="transmembrane region" description="Helical" evidence="1">
    <location>
        <begin position="81"/>
        <end position="100"/>
    </location>
</feature>
<feature type="transmembrane region" description="Helical" evidence="1">
    <location>
        <begin position="48"/>
        <end position="69"/>
    </location>
</feature>
<dbReference type="Pfam" id="PF06772">
    <property type="entry name" value="LtrA"/>
    <property type="match status" value="1"/>
</dbReference>
<feature type="transmembrane region" description="Helical" evidence="1">
    <location>
        <begin position="351"/>
        <end position="368"/>
    </location>
</feature>